<feature type="non-terminal residue" evidence="2">
    <location>
        <position position="1"/>
    </location>
</feature>
<feature type="domain" description="Mg chelatase-related protein C-terminal" evidence="1">
    <location>
        <begin position="5"/>
        <end position="72"/>
    </location>
</feature>
<dbReference type="Pfam" id="PF13335">
    <property type="entry name" value="Mg_chelatase_C"/>
    <property type="match status" value="1"/>
</dbReference>
<dbReference type="PANTHER" id="PTHR32039:SF7">
    <property type="entry name" value="COMPETENCE PROTEIN COMM"/>
    <property type="match status" value="1"/>
</dbReference>
<accession>A0A3B1C901</accession>
<reference evidence="2" key="1">
    <citation type="submission" date="2018-06" db="EMBL/GenBank/DDBJ databases">
        <authorList>
            <person name="Zhirakovskaya E."/>
        </authorList>
    </citation>
    <scope>NUCLEOTIDE SEQUENCE</scope>
</reference>
<evidence type="ECO:0000313" key="2">
    <source>
        <dbReference type="EMBL" id="VAX19350.1"/>
    </source>
</evidence>
<name>A0A3B1C901_9ZZZZ</name>
<protein>
    <submittedName>
        <fullName evidence="2">MG(2+) CHELATASE FAMILY PROTEIN / ComM-related protein</fullName>
    </submittedName>
</protein>
<dbReference type="InterPro" id="IPR045006">
    <property type="entry name" value="CHLI-like"/>
</dbReference>
<sequence length="79" mass="8505">KVHCNAQMSAKMIKAVCPLDSASKSILKAAVEKLGLSARAHEKAIKVARTIADLDGADNITALHIGEAVQYRSLDREVY</sequence>
<organism evidence="2">
    <name type="scientific">hydrothermal vent metagenome</name>
    <dbReference type="NCBI Taxonomy" id="652676"/>
    <lineage>
        <taxon>unclassified sequences</taxon>
        <taxon>metagenomes</taxon>
        <taxon>ecological metagenomes</taxon>
    </lineage>
</organism>
<dbReference type="InterPro" id="IPR025158">
    <property type="entry name" value="Mg_chelat-rel_C"/>
</dbReference>
<dbReference type="EMBL" id="UOGC01000086">
    <property type="protein sequence ID" value="VAX19350.1"/>
    <property type="molecule type" value="Genomic_DNA"/>
</dbReference>
<dbReference type="AlphaFoldDB" id="A0A3B1C901"/>
<proteinExistence type="predicted"/>
<dbReference type="InterPro" id="IPR027417">
    <property type="entry name" value="P-loop_NTPase"/>
</dbReference>
<dbReference type="PANTHER" id="PTHR32039">
    <property type="entry name" value="MAGNESIUM-CHELATASE SUBUNIT CHLI"/>
    <property type="match status" value="1"/>
</dbReference>
<gene>
    <name evidence="2" type="ORF">MNBD_NITROSPINAE01-239</name>
</gene>
<evidence type="ECO:0000259" key="1">
    <source>
        <dbReference type="Pfam" id="PF13335"/>
    </source>
</evidence>
<dbReference type="Gene3D" id="3.40.50.300">
    <property type="entry name" value="P-loop containing nucleotide triphosphate hydrolases"/>
    <property type="match status" value="1"/>
</dbReference>